<evidence type="ECO:0000256" key="1">
    <source>
        <dbReference type="SAM" id="Coils"/>
    </source>
</evidence>
<evidence type="ECO:0000256" key="2">
    <source>
        <dbReference type="SAM" id="MobiDB-lite"/>
    </source>
</evidence>
<dbReference type="EMBL" id="ML179110">
    <property type="protein sequence ID" value="THV00046.1"/>
    <property type="molecule type" value="Genomic_DNA"/>
</dbReference>
<feature type="region of interest" description="Disordered" evidence="2">
    <location>
        <begin position="1"/>
        <end position="47"/>
    </location>
</feature>
<dbReference type="Proteomes" id="UP000297245">
    <property type="component" value="Unassembled WGS sequence"/>
</dbReference>
<sequence>MSTKRKSTPDADPTRKRPRHLHNNTAESPCTVSVAQQPQGHARDELPGDILPYTYSSAQAKDVHTQALSNLKNNDTPEKCFVGLDPSKAAPKSTIERWIERVTDPAYASEGISTKTVSDVAVQTDATTFTVDKSSVPYEKLSNRLAKVRSKCNELHVSLDHAKVASEAGWTKFWCAEAKCRELRKALSESNKKLTEARKTIAENTKQMDEFREDLENMLDVKEQAASDARYWRGKLAAFDPEIEYIYDDYD</sequence>
<accession>A0A4V4HGS8</accession>
<dbReference type="AlphaFoldDB" id="A0A4V4HGS8"/>
<organism evidence="3 4">
    <name type="scientific">Dendrothele bispora (strain CBS 962.96)</name>
    <dbReference type="NCBI Taxonomy" id="1314807"/>
    <lineage>
        <taxon>Eukaryota</taxon>
        <taxon>Fungi</taxon>
        <taxon>Dikarya</taxon>
        <taxon>Basidiomycota</taxon>
        <taxon>Agaricomycotina</taxon>
        <taxon>Agaricomycetes</taxon>
        <taxon>Agaricomycetidae</taxon>
        <taxon>Agaricales</taxon>
        <taxon>Agaricales incertae sedis</taxon>
        <taxon>Dendrothele</taxon>
    </lineage>
</organism>
<keyword evidence="4" id="KW-1185">Reference proteome</keyword>
<feature type="coiled-coil region" evidence="1">
    <location>
        <begin position="180"/>
        <end position="228"/>
    </location>
</feature>
<proteinExistence type="predicted"/>
<protein>
    <submittedName>
        <fullName evidence="3">Uncharacterized protein</fullName>
    </submittedName>
</protein>
<gene>
    <name evidence="3" type="ORF">K435DRAFT_855149</name>
</gene>
<reference evidence="3 4" key="1">
    <citation type="journal article" date="2019" name="Nat. Ecol. Evol.">
        <title>Megaphylogeny resolves global patterns of mushroom evolution.</title>
        <authorList>
            <person name="Varga T."/>
            <person name="Krizsan K."/>
            <person name="Foldi C."/>
            <person name="Dima B."/>
            <person name="Sanchez-Garcia M."/>
            <person name="Sanchez-Ramirez S."/>
            <person name="Szollosi G.J."/>
            <person name="Szarkandi J.G."/>
            <person name="Papp V."/>
            <person name="Albert L."/>
            <person name="Andreopoulos W."/>
            <person name="Angelini C."/>
            <person name="Antonin V."/>
            <person name="Barry K.W."/>
            <person name="Bougher N.L."/>
            <person name="Buchanan P."/>
            <person name="Buyck B."/>
            <person name="Bense V."/>
            <person name="Catcheside P."/>
            <person name="Chovatia M."/>
            <person name="Cooper J."/>
            <person name="Damon W."/>
            <person name="Desjardin D."/>
            <person name="Finy P."/>
            <person name="Geml J."/>
            <person name="Haridas S."/>
            <person name="Hughes K."/>
            <person name="Justo A."/>
            <person name="Karasinski D."/>
            <person name="Kautmanova I."/>
            <person name="Kiss B."/>
            <person name="Kocsube S."/>
            <person name="Kotiranta H."/>
            <person name="LaButti K.M."/>
            <person name="Lechner B.E."/>
            <person name="Liimatainen K."/>
            <person name="Lipzen A."/>
            <person name="Lukacs Z."/>
            <person name="Mihaltcheva S."/>
            <person name="Morgado L.N."/>
            <person name="Niskanen T."/>
            <person name="Noordeloos M.E."/>
            <person name="Ohm R.A."/>
            <person name="Ortiz-Santana B."/>
            <person name="Ovrebo C."/>
            <person name="Racz N."/>
            <person name="Riley R."/>
            <person name="Savchenko A."/>
            <person name="Shiryaev A."/>
            <person name="Soop K."/>
            <person name="Spirin V."/>
            <person name="Szebenyi C."/>
            <person name="Tomsovsky M."/>
            <person name="Tulloss R.E."/>
            <person name="Uehling J."/>
            <person name="Grigoriev I.V."/>
            <person name="Vagvolgyi C."/>
            <person name="Papp T."/>
            <person name="Martin F.M."/>
            <person name="Miettinen O."/>
            <person name="Hibbett D.S."/>
            <person name="Nagy L.G."/>
        </authorList>
    </citation>
    <scope>NUCLEOTIDE SEQUENCE [LARGE SCALE GENOMIC DNA]</scope>
    <source>
        <strain evidence="3 4">CBS 962.96</strain>
    </source>
</reference>
<evidence type="ECO:0000313" key="3">
    <source>
        <dbReference type="EMBL" id="THV00046.1"/>
    </source>
</evidence>
<feature type="compositionally biased region" description="Polar residues" evidence="2">
    <location>
        <begin position="23"/>
        <end position="39"/>
    </location>
</feature>
<keyword evidence="1" id="KW-0175">Coiled coil</keyword>
<name>A0A4V4HGS8_DENBC</name>
<evidence type="ECO:0000313" key="4">
    <source>
        <dbReference type="Proteomes" id="UP000297245"/>
    </source>
</evidence>